<evidence type="ECO:0000256" key="4">
    <source>
        <dbReference type="ARBA" id="ARBA00022989"/>
    </source>
</evidence>
<dbReference type="EMBL" id="BAAAMY010000002">
    <property type="protein sequence ID" value="GAA1912362.1"/>
    <property type="molecule type" value="Genomic_DNA"/>
</dbReference>
<keyword evidence="9" id="KW-1185">Reference proteome</keyword>
<keyword evidence="2" id="KW-1003">Cell membrane</keyword>
<dbReference type="Pfam" id="PF00482">
    <property type="entry name" value="T2SSF"/>
    <property type="match status" value="1"/>
</dbReference>
<evidence type="ECO:0000256" key="6">
    <source>
        <dbReference type="SAM" id="Phobius"/>
    </source>
</evidence>
<evidence type="ECO:0000259" key="7">
    <source>
        <dbReference type="Pfam" id="PF00482"/>
    </source>
</evidence>
<dbReference type="PANTHER" id="PTHR35007">
    <property type="entry name" value="INTEGRAL MEMBRANE PROTEIN-RELATED"/>
    <property type="match status" value="1"/>
</dbReference>
<evidence type="ECO:0000256" key="5">
    <source>
        <dbReference type="ARBA" id="ARBA00023136"/>
    </source>
</evidence>
<evidence type="ECO:0000256" key="1">
    <source>
        <dbReference type="ARBA" id="ARBA00004651"/>
    </source>
</evidence>
<keyword evidence="5 6" id="KW-0472">Membrane</keyword>
<evidence type="ECO:0000256" key="3">
    <source>
        <dbReference type="ARBA" id="ARBA00022692"/>
    </source>
</evidence>
<protein>
    <recommendedName>
        <fullName evidence="7">Type II secretion system protein GspF domain-containing protein</fullName>
    </recommendedName>
</protein>
<dbReference type="PANTHER" id="PTHR35007:SF2">
    <property type="entry name" value="PILUS ASSEMBLE PROTEIN"/>
    <property type="match status" value="1"/>
</dbReference>
<feature type="transmembrane region" description="Helical" evidence="6">
    <location>
        <begin position="100"/>
        <end position="121"/>
    </location>
</feature>
<comment type="caution">
    <text evidence="8">The sequence shown here is derived from an EMBL/GenBank/DDBJ whole genome shotgun (WGS) entry which is preliminary data.</text>
</comment>
<name>A0ABP5AG17_9ACTN</name>
<organism evidence="8 9">
    <name type="scientific">Nocardioides lentus</name>
    <dbReference type="NCBI Taxonomy" id="338077"/>
    <lineage>
        <taxon>Bacteria</taxon>
        <taxon>Bacillati</taxon>
        <taxon>Actinomycetota</taxon>
        <taxon>Actinomycetes</taxon>
        <taxon>Propionibacteriales</taxon>
        <taxon>Nocardioidaceae</taxon>
        <taxon>Nocardioides</taxon>
    </lineage>
</organism>
<keyword evidence="3 6" id="KW-0812">Transmembrane</keyword>
<comment type="subcellular location">
    <subcellularLocation>
        <location evidence="1">Cell membrane</location>
        <topology evidence="1">Multi-pass membrane protein</topology>
    </subcellularLocation>
</comment>
<accession>A0ABP5AG17</accession>
<evidence type="ECO:0000313" key="8">
    <source>
        <dbReference type="EMBL" id="GAA1912362.1"/>
    </source>
</evidence>
<evidence type="ECO:0000313" key="9">
    <source>
        <dbReference type="Proteomes" id="UP001501612"/>
    </source>
</evidence>
<dbReference type="RefSeq" id="WP_344005175.1">
    <property type="nucleotide sequence ID" value="NZ_BAAAMY010000002.1"/>
</dbReference>
<feature type="transmembrane region" description="Helical" evidence="6">
    <location>
        <begin position="128"/>
        <end position="148"/>
    </location>
</feature>
<reference evidence="9" key="1">
    <citation type="journal article" date="2019" name="Int. J. Syst. Evol. Microbiol.">
        <title>The Global Catalogue of Microorganisms (GCM) 10K type strain sequencing project: providing services to taxonomists for standard genome sequencing and annotation.</title>
        <authorList>
            <consortium name="The Broad Institute Genomics Platform"/>
            <consortium name="The Broad Institute Genome Sequencing Center for Infectious Disease"/>
            <person name="Wu L."/>
            <person name="Ma J."/>
        </authorList>
    </citation>
    <scope>NUCLEOTIDE SEQUENCE [LARGE SCALE GENOMIC DNA]</scope>
    <source>
        <strain evidence="9">JCM 14046</strain>
    </source>
</reference>
<sequence>MALLVLGLVLIVLALLLAAAALGPTSGVDRSLALLESVGGPPRALADDADPPFSERVAAPLRARTLALGRRLVGAGGPARLRHKLDRAGSPGGWDPDRVASAKVIAAAVGLLVALAVAAVLGLRPVVLLLVVAAGAVVGFLGPDLWLYQRAYDREERIRKELADAVDLLTISVESGLGFDAALQQVAANTEGPLADEFARALHEMQIGMGRGPALRALGERSDQADLKSFVSALVQADSFGIPIGKVLRVQTAEMRVKRRQHAEEKAQQLPVKITVPLIFCILPCLFVAVLGPAAISIVQGGL</sequence>
<feature type="domain" description="Type II secretion system protein GspF" evidence="7">
    <location>
        <begin position="166"/>
        <end position="291"/>
    </location>
</feature>
<feature type="transmembrane region" description="Helical" evidence="6">
    <location>
        <begin position="276"/>
        <end position="299"/>
    </location>
</feature>
<proteinExistence type="predicted"/>
<keyword evidence="4 6" id="KW-1133">Transmembrane helix</keyword>
<evidence type="ECO:0000256" key="2">
    <source>
        <dbReference type="ARBA" id="ARBA00022475"/>
    </source>
</evidence>
<dbReference type="InterPro" id="IPR018076">
    <property type="entry name" value="T2SS_GspF_dom"/>
</dbReference>
<dbReference type="Proteomes" id="UP001501612">
    <property type="component" value="Unassembled WGS sequence"/>
</dbReference>
<gene>
    <name evidence="8" type="ORF">GCM10009737_12340</name>
</gene>